<reference evidence="1 2" key="1">
    <citation type="submission" date="2019-02" db="EMBL/GenBank/DDBJ databases">
        <title>Deep-cultivation of Planctomycetes and their phenomic and genomic characterization uncovers novel biology.</title>
        <authorList>
            <person name="Wiegand S."/>
            <person name="Jogler M."/>
            <person name="Boedeker C."/>
            <person name="Pinto D."/>
            <person name="Vollmers J."/>
            <person name="Rivas-Marin E."/>
            <person name="Kohn T."/>
            <person name="Peeters S.H."/>
            <person name="Heuer A."/>
            <person name="Rast P."/>
            <person name="Oberbeckmann S."/>
            <person name="Bunk B."/>
            <person name="Jeske O."/>
            <person name="Meyerdierks A."/>
            <person name="Storesund J.E."/>
            <person name="Kallscheuer N."/>
            <person name="Luecker S."/>
            <person name="Lage O.M."/>
            <person name="Pohl T."/>
            <person name="Merkel B.J."/>
            <person name="Hornburger P."/>
            <person name="Mueller R.-W."/>
            <person name="Bruemmer F."/>
            <person name="Labrenz M."/>
            <person name="Spormann A.M."/>
            <person name="Op den Camp H."/>
            <person name="Overmann J."/>
            <person name="Amann R."/>
            <person name="Jetten M.S.M."/>
            <person name="Mascher T."/>
            <person name="Medema M.H."/>
            <person name="Devos D.P."/>
            <person name="Kaster A.-K."/>
            <person name="Ovreas L."/>
            <person name="Rohde M."/>
            <person name="Galperin M.Y."/>
            <person name="Jogler C."/>
        </authorList>
    </citation>
    <scope>NUCLEOTIDE SEQUENCE [LARGE SCALE GENOMIC DNA]</scope>
    <source>
        <strain evidence="1 2">Pan189</strain>
    </source>
</reference>
<organism evidence="1 2">
    <name type="scientific">Stratiformator vulcanicus</name>
    <dbReference type="NCBI Taxonomy" id="2527980"/>
    <lineage>
        <taxon>Bacteria</taxon>
        <taxon>Pseudomonadati</taxon>
        <taxon>Planctomycetota</taxon>
        <taxon>Planctomycetia</taxon>
        <taxon>Planctomycetales</taxon>
        <taxon>Planctomycetaceae</taxon>
        <taxon>Stratiformator</taxon>
    </lineage>
</organism>
<evidence type="ECO:0000313" key="2">
    <source>
        <dbReference type="Proteomes" id="UP000317318"/>
    </source>
</evidence>
<evidence type="ECO:0000313" key="1">
    <source>
        <dbReference type="EMBL" id="QDT36468.1"/>
    </source>
</evidence>
<keyword evidence="2" id="KW-1185">Reference proteome</keyword>
<gene>
    <name evidence="1" type="ORF">Pan189_08250</name>
</gene>
<dbReference type="OrthoDB" id="5103049at2"/>
<dbReference type="KEGG" id="svp:Pan189_08250"/>
<dbReference type="Proteomes" id="UP000317318">
    <property type="component" value="Chromosome"/>
</dbReference>
<protein>
    <submittedName>
        <fullName evidence="1">Uncharacterized protein</fullName>
    </submittedName>
</protein>
<accession>A0A517QY04</accession>
<proteinExistence type="predicted"/>
<dbReference type="AlphaFoldDB" id="A0A517QY04"/>
<sequence>MAQHFEHLLIYQHNVQRVFREHTEKYSGIVIPFSIASAFPTGTYGFIRALLSHSQDKTYLFDPRTPLFQKAWDRSNVRPPHIKVAEIFGPPFSTVGLSRALSPRDFTTDLLGSVVQNCLSFQQNFRARDEDVRKLQKYKKLLGVSELDEMRQPQVVVPPYFECEVFGDEWWELNSSAIDFTLASHPPSAVRPVLHLKRLPHEASRDWVKVARSYVESGITSVSIYPNNFKELEASTEELLDYRTSVSCLSSEGILPFAWHGGFFAVALYRDGLSGFANGAGYGEWRDSGYHRGGSAAVRLYSLKLHRFLEASEYQLFATTDPANFGSDTEIMRHELSSGRPLDEIDPQVALDHFVECREREIAFVSTHHRSDISASLLDAADRVKMFGELQEEKYSEPLRRWSSALGQDFE</sequence>
<dbReference type="RefSeq" id="WP_145362670.1">
    <property type="nucleotide sequence ID" value="NZ_CP036268.1"/>
</dbReference>
<name>A0A517QY04_9PLAN</name>
<dbReference type="EMBL" id="CP036268">
    <property type="protein sequence ID" value="QDT36468.1"/>
    <property type="molecule type" value="Genomic_DNA"/>
</dbReference>